<dbReference type="GO" id="GO:0004519">
    <property type="term" value="F:endonuclease activity"/>
    <property type="evidence" value="ECO:0007669"/>
    <property type="project" value="UniProtKB-KW"/>
</dbReference>
<evidence type="ECO:0000313" key="4">
    <source>
        <dbReference type="Proteomes" id="UP000237749"/>
    </source>
</evidence>
<dbReference type="GO" id="GO:0008270">
    <property type="term" value="F:zinc ion binding"/>
    <property type="evidence" value="ECO:0007669"/>
    <property type="project" value="InterPro"/>
</dbReference>
<accession>A0A2S6HJ78</accession>
<dbReference type="SMART" id="SM00507">
    <property type="entry name" value="HNHc"/>
    <property type="match status" value="1"/>
</dbReference>
<dbReference type="Gene3D" id="1.10.30.50">
    <property type="match status" value="1"/>
</dbReference>
<keyword evidence="4" id="KW-1185">Reference proteome</keyword>
<evidence type="ECO:0000313" key="3">
    <source>
        <dbReference type="EMBL" id="PPK77516.1"/>
    </source>
</evidence>
<organism evidence="3 4">
    <name type="scientific">Lacrimispora xylanisolvens</name>
    <dbReference type="NCBI Taxonomy" id="384636"/>
    <lineage>
        <taxon>Bacteria</taxon>
        <taxon>Bacillati</taxon>
        <taxon>Bacillota</taxon>
        <taxon>Clostridia</taxon>
        <taxon>Lachnospirales</taxon>
        <taxon>Lachnospiraceae</taxon>
        <taxon>Lacrimispora</taxon>
    </lineage>
</organism>
<keyword evidence="3" id="KW-0540">Nuclease</keyword>
<dbReference type="CDD" id="cd00085">
    <property type="entry name" value="HNHc"/>
    <property type="match status" value="1"/>
</dbReference>
<dbReference type="InterPro" id="IPR003615">
    <property type="entry name" value="HNH_nuc"/>
</dbReference>
<dbReference type="EMBL" id="PTJA01000016">
    <property type="protein sequence ID" value="PPK77516.1"/>
    <property type="molecule type" value="Genomic_DNA"/>
</dbReference>
<feature type="compositionally biased region" description="Polar residues" evidence="1">
    <location>
        <begin position="121"/>
        <end position="131"/>
    </location>
</feature>
<reference evidence="3 4" key="1">
    <citation type="submission" date="2018-02" db="EMBL/GenBank/DDBJ databases">
        <title>Genomic Encyclopedia of Archaeal and Bacterial Type Strains, Phase II (KMG-II): from individual species to whole genera.</title>
        <authorList>
            <person name="Goeker M."/>
        </authorList>
    </citation>
    <scope>NUCLEOTIDE SEQUENCE [LARGE SCALE GENOMIC DNA]</scope>
    <source>
        <strain evidence="3 4">DSM 3808</strain>
    </source>
</reference>
<proteinExistence type="predicted"/>
<evidence type="ECO:0000259" key="2">
    <source>
        <dbReference type="PROSITE" id="PS50157"/>
    </source>
</evidence>
<dbReference type="GO" id="GO:0003676">
    <property type="term" value="F:nucleic acid binding"/>
    <property type="evidence" value="ECO:0007669"/>
    <property type="project" value="InterPro"/>
</dbReference>
<dbReference type="Proteomes" id="UP000237749">
    <property type="component" value="Unassembled WGS sequence"/>
</dbReference>
<gene>
    <name evidence="3" type="ORF">BXY41_11655</name>
</gene>
<sequence length="131" mass="15336">MGFLDGFMQGFKNNQSNKEIVDMYHEINELDTNYRDKAFNNATSKNGWYKCPKCGKNFRKSEIDIDHIVPKSQGGDNSRYNLQLLCYHCNRSKQADTSDTSSDLKKRRNELNQQDKEDLNFLNNISKNSRR</sequence>
<dbReference type="PROSITE" id="PS50157">
    <property type="entry name" value="ZINC_FINGER_C2H2_2"/>
    <property type="match status" value="1"/>
</dbReference>
<comment type="caution">
    <text evidence="3">The sequence shown here is derived from an EMBL/GenBank/DDBJ whole genome shotgun (WGS) entry which is preliminary data.</text>
</comment>
<dbReference type="RefSeq" id="WP_207657092.1">
    <property type="nucleotide sequence ID" value="NZ_PTJA01000016.1"/>
</dbReference>
<dbReference type="AlphaFoldDB" id="A0A2S6HJ78"/>
<dbReference type="InterPro" id="IPR002711">
    <property type="entry name" value="HNH"/>
</dbReference>
<keyword evidence="3" id="KW-0378">Hydrolase</keyword>
<name>A0A2S6HJ78_9FIRM</name>
<keyword evidence="3" id="KW-0255">Endonuclease</keyword>
<feature type="region of interest" description="Disordered" evidence="1">
    <location>
        <begin position="92"/>
        <end position="131"/>
    </location>
</feature>
<dbReference type="Pfam" id="PF01844">
    <property type="entry name" value="HNH"/>
    <property type="match status" value="1"/>
</dbReference>
<feature type="domain" description="C2H2-type" evidence="2">
    <location>
        <begin position="49"/>
        <end position="78"/>
    </location>
</feature>
<dbReference type="InterPro" id="IPR013087">
    <property type="entry name" value="Znf_C2H2_type"/>
</dbReference>
<protein>
    <submittedName>
        <fullName evidence="3">HNH endonuclease</fullName>
    </submittedName>
</protein>
<feature type="compositionally biased region" description="Basic and acidic residues" evidence="1">
    <location>
        <begin position="109"/>
        <end position="119"/>
    </location>
</feature>
<evidence type="ECO:0000256" key="1">
    <source>
        <dbReference type="SAM" id="MobiDB-lite"/>
    </source>
</evidence>